<organism evidence="2">
    <name type="scientific">marine sediment metagenome</name>
    <dbReference type="NCBI Taxonomy" id="412755"/>
    <lineage>
        <taxon>unclassified sequences</taxon>
        <taxon>metagenomes</taxon>
        <taxon>ecological metagenomes</taxon>
    </lineage>
</organism>
<sequence>LNTEGNFFYCNPVVEDYIGVMAKDIINTTIKDIKMPDAFYNYFEDTIKQIKETPNKTNTELTIPIKMGEKISKRIMRIDAIPEFNENELETILFVGHDITEAKRIELEIQEKNKKIEDSINYAERIQSSILPDNKLIRKFLPKSFIYYKARDIVSGDFPWFFQKADDIFIAAVDCTGHGVPGALLSFIGYFILNNIVDHNKEFT</sequence>
<dbReference type="Gene3D" id="3.30.450.20">
    <property type="entry name" value="PAS domain"/>
    <property type="match status" value="1"/>
</dbReference>
<dbReference type="InterPro" id="IPR000014">
    <property type="entry name" value="PAS"/>
</dbReference>
<dbReference type="Gene3D" id="3.60.40.10">
    <property type="entry name" value="PPM-type phosphatase domain"/>
    <property type="match status" value="1"/>
</dbReference>
<dbReference type="InterPro" id="IPR035965">
    <property type="entry name" value="PAS-like_dom_sf"/>
</dbReference>
<dbReference type="EMBL" id="BARW01036917">
    <property type="protein sequence ID" value="GAJ21473.1"/>
    <property type="molecule type" value="Genomic_DNA"/>
</dbReference>
<feature type="domain" description="PAS" evidence="1">
    <location>
        <begin position="1"/>
        <end position="37"/>
    </location>
</feature>
<feature type="non-terminal residue" evidence="2">
    <location>
        <position position="1"/>
    </location>
</feature>
<dbReference type="SUPFAM" id="SSF55785">
    <property type="entry name" value="PYP-like sensor domain (PAS domain)"/>
    <property type="match status" value="1"/>
</dbReference>
<accession>X1UVH2</accession>
<dbReference type="PROSITE" id="PS50112">
    <property type="entry name" value="PAS"/>
    <property type="match status" value="1"/>
</dbReference>
<evidence type="ECO:0000313" key="2">
    <source>
        <dbReference type="EMBL" id="GAJ21473.1"/>
    </source>
</evidence>
<dbReference type="CDD" id="cd00130">
    <property type="entry name" value="PAS"/>
    <property type="match status" value="1"/>
</dbReference>
<evidence type="ECO:0000259" key="1">
    <source>
        <dbReference type="PROSITE" id="PS50112"/>
    </source>
</evidence>
<dbReference type="AlphaFoldDB" id="X1UVH2"/>
<reference evidence="2" key="1">
    <citation type="journal article" date="2014" name="Front. Microbiol.">
        <title>High frequency of phylogenetically diverse reductive dehalogenase-homologous genes in deep subseafloor sedimentary metagenomes.</title>
        <authorList>
            <person name="Kawai M."/>
            <person name="Futagami T."/>
            <person name="Toyoda A."/>
            <person name="Takaki Y."/>
            <person name="Nishi S."/>
            <person name="Hori S."/>
            <person name="Arai W."/>
            <person name="Tsubouchi T."/>
            <person name="Morono Y."/>
            <person name="Uchiyama I."/>
            <person name="Ito T."/>
            <person name="Fujiyama A."/>
            <person name="Inagaki F."/>
            <person name="Takami H."/>
        </authorList>
    </citation>
    <scope>NUCLEOTIDE SEQUENCE</scope>
    <source>
        <strain evidence="2">Expedition CK06-06</strain>
    </source>
</reference>
<feature type="non-terminal residue" evidence="2">
    <location>
        <position position="204"/>
    </location>
</feature>
<name>X1UVH2_9ZZZZ</name>
<gene>
    <name evidence="2" type="ORF">S12H4_57160</name>
</gene>
<proteinExistence type="predicted"/>
<dbReference type="NCBIfam" id="TIGR00229">
    <property type="entry name" value="sensory_box"/>
    <property type="match status" value="1"/>
</dbReference>
<protein>
    <recommendedName>
        <fullName evidence="1">PAS domain-containing protein</fullName>
    </recommendedName>
</protein>
<comment type="caution">
    <text evidence="2">The sequence shown here is derived from an EMBL/GenBank/DDBJ whole genome shotgun (WGS) entry which is preliminary data.</text>
</comment>
<dbReference type="InterPro" id="IPR036457">
    <property type="entry name" value="PPM-type-like_dom_sf"/>
</dbReference>